<feature type="compositionally biased region" description="Pro residues" evidence="5">
    <location>
        <begin position="24"/>
        <end position="35"/>
    </location>
</feature>
<dbReference type="AlphaFoldDB" id="A0A269PHI2"/>
<dbReference type="GO" id="GO:0006865">
    <property type="term" value="P:amino acid transport"/>
    <property type="evidence" value="ECO:0007669"/>
    <property type="project" value="TreeGrafter"/>
</dbReference>
<sequence>MNTSRRVTAAATAAALALSACAPAPKPSPTPPSDPEPTYEGLPLPPGAILDPPGIAPEGEFATADFDWPGSLRPHDEEDGIGGSLEQIRNRDRLIVGIDQSQYLLSYRDTSAGDLRGFEVDLAREIAADILGDPEKVDFRFVESASRSEMLQSGAVDVVIRTMSVTKERTQKVSFSTPYMISYVRLLAPRDRGIESLDDLAGMRVCIVDGTNLLNLARTVAPESEVLRTRSWSDCLMATQQFQADAVLADDAILAGMAAQDPHAEIVSESLARQLYAVGVQKGHDDLVRAVNHTIERIRANGTWSTMHRTWLGRSLAEPTPPPLMYREEEEQ</sequence>
<proteinExistence type="inferred from homology"/>
<dbReference type="InterPro" id="IPR018313">
    <property type="entry name" value="SBP_3_CS"/>
</dbReference>
<evidence type="ECO:0000256" key="5">
    <source>
        <dbReference type="SAM" id="MobiDB-lite"/>
    </source>
</evidence>
<dbReference type="PROSITE" id="PS01039">
    <property type="entry name" value="SBP_BACTERIAL_3"/>
    <property type="match status" value="1"/>
</dbReference>
<reference evidence="9 10" key="1">
    <citation type="submission" date="2017-08" db="EMBL/GenBank/DDBJ databases">
        <authorList>
            <person name="de Groot N.N."/>
        </authorList>
    </citation>
    <scope>NUCLEOTIDE SEQUENCE [LARGE SCALE GENOMIC DNA]</scope>
    <source>
        <strain evidence="9 10">NBT06-6</strain>
    </source>
</reference>
<evidence type="ECO:0000313" key="10">
    <source>
        <dbReference type="Proteomes" id="UP000215771"/>
    </source>
</evidence>
<evidence type="ECO:0000256" key="2">
    <source>
        <dbReference type="ARBA" id="ARBA00022448"/>
    </source>
</evidence>
<dbReference type="SUPFAM" id="SSF53850">
    <property type="entry name" value="Periplasmic binding protein-like II"/>
    <property type="match status" value="1"/>
</dbReference>
<dbReference type="GO" id="GO:0015276">
    <property type="term" value="F:ligand-gated monoatomic ion channel activity"/>
    <property type="evidence" value="ECO:0007669"/>
    <property type="project" value="InterPro"/>
</dbReference>
<feature type="region of interest" description="Disordered" evidence="5">
    <location>
        <begin position="21"/>
        <end position="85"/>
    </location>
</feature>
<feature type="domain" description="Solute-binding protein family 3/N-terminal" evidence="7">
    <location>
        <begin position="93"/>
        <end position="315"/>
    </location>
</feature>
<evidence type="ECO:0000256" key="4">
    <source>
        <dbReference type="RuleBase" id="RU003744"/>
    </source>
</evidence>
<dbReference type="Proteomes" id="UP000215771">
    <property type="component" value="Unassembled WGS sequence"/>
</dbReference>
<keyword evidence="3 6" id="KW-0732">Signal</keyword>
<accession>A0A269PHI2</accession>
<dbReference type="PANTHER" id="PTHR30085">
    <property type="entry name" value="AMINO ACID ABC TRANSPORTER PERMEASE"/>
    <property type="match status" value="1"/>
</dbReference>
<evidence type="ECO:0000313" key="9">
    <source>
        <dbReference type="EMBL" id="PAJ70845.1"/>
    </source>
</evidence>
<dbReference type="PROSITE" id="PS51257">
    <property type="entry name" value="PROKAR_LIPOPROTEIN"/>
    <property type="match status" value="1"/>
</dbReference>
<gene>
    <name evidence="9" type="ORF">CIG21_02980</name>
</gene>
<dbReference type="CDD" id="cd13690">
    <property type="entry name" value="PBP2_GluB"/>
    <property type="match status" value="1"/>
</dbReference>
<comment type="similarity">
    <text evidence="1 4">Belongs to the bacterial solute-binding protein 3 family.</text>
</comment>
<dbReference type="SMART" id="SM00079">
    <property type="entry name" value="PBPe"/>
    <property type="match status" value="1"/>
</dbReference>
<dbReference type="InterPro" id="IPR051455">
    <property type="entry name" value="Bact_solute-bind_prot3"/>
</dbReference>
<dbReference type="Pfam" id="PF00497">
    <property type="entry name" value="SBP_bac_3"/>
    <property type="match status" value="1"/>
</dbReference>
<dbReference type="InterPro" id="IPR001638">
    <property type="entry name" value="Solute-binding_3/MltF_N"/>
</dbReference>
<evidence type="ECO:0000256" key="3">
    <source>
        <dbReference type="ARBA" id="ARBA00022729"/>
    </source>
</evidence>
<dbReference type="Gene3D" id="3.40.190.10">
    <property type="entry name" value="Periplasmic binding protein-like II"/>
    <property type="match status" value="2"/>
</dbReference>
<feature type="signal peptide" evidence="6">
    <location>
        <begin position="1"/>
        <end position="22"/>
    </location>
</feature>
<keyword evidence="2" id="KW-0813">Transport</keyword>
<comment type="caution">
    <text evidence="9">The sequence shown here is derived from an EMBL/GenBank/DDBJ whole genome shotgun (WGS) entry which is preliminary data.</text>
</comment>
<dbReference type="InterPro" id="IPR001320">
    <property type="entry name" value="Iontro_rcpt_C"/>
</dbReference>
<evidence type="ECO:0000256" key="6">
    <source>
        <dbReference type="SAM" id="SignalP"/>
    </source>
</evidence>
<dbReference type="RefSeq" id="WP_095275629.1">
    <property type="nucleotide sequence ID" value="NZ_CP047655.1"/>
</dbReference>
<protein>
    <submittedName>
        <fullName evidence="9">ABC transporter</fullName>
    </submittedName>
</protein>
<feature type="chain" id="PRO_5038814592" evidence="6">
    <location>
        <begin position="23"/>
        <end position="332"/>
    </location>
</feature>
<dbReference type="GO" id="GO:0016020">
    <property type="term" value="C:membrane"/>
    <property type="evidence" value="ECO:0007669"/>
    <property type="project" value="InterPro"/>
</dbReference>
<dbReference type="GO" id="GO:0030288">
    <property type="term" value="C:outer membrane-bounded periplasmic space"/>
    <property type="evidence" value="ECO:0007669"/>
    <property type="project" value="TreeGrafter"/>
</dbReference>
<feature type="domain" description="Ionotropic glutamate receptor C-terminal" evidence="8">
    <location>
        <begin position="93"/>
        <end position="314"/>
    </location>
</feature>
<dbReference type="SMART" id="SM00062">
    <property type="entry name" value="PBPb"/>
    <property type="match status" value="1"/>
</dbReference>
<dbReference type="GO" id="GO:0005576">
    <property type="term" value="C:extracellular region"/>
    <property type="evidence" value="ECO:0007669"/>
    <property type="project" value="TreeGrafter"/>
</dbReference>
<organism evidence="9 10">
    <name type="scientific">Corynebacterium hadale</name>
    <dbReference type="NCBI Taxonomy" id="2026255"/>
    <lineage>
        <taxon>Bacteria</taxon>
        <taxon>Bacillati</taxon>
        <taxon>Actinomycetota</taxon>
        <taxon>Actinomycetes</taxon>
        <taxon>Mycobacteriales</taxon>
        <taxon>Corynebacteriaceae</taxon>
        <taxon>Corynebacterium</taxon>
    </lineage>
</organism>
<evidence type="ECO:0000259" key="7">
    <source>
        <dbReference type="SMART" id="SM00062"/>
    </source>
</evidence>
<evidence type="ECO:0000256" key="1">
    <source>
        <dbReference type="ARBA" id="ARBA00010333"/>
    </source>
</evidence>
<dbReference type="PANTHER" id="PTHR30085:SF6">
    <property type="entry name" value="ABC TRANSPORTER GLUTAMINE-BINDING PROTEIN GLNH"/>
    <property type="match status" value="1"/>
</dbReference>
<name>A0A269PHI2_9CORY</name>
<evidence type="ECO:0000259" key="8">
    <source>
        <dbReference type="SMART" id="SM00079"/>
    </source>
</evidence>
<dbReference type="EMBL" id="NQMQ01000003">
    <property type="protein sequence ID" value="PAJ70845.1"/>
    <property type="molecule type" value="Genomic_DNA"/>
</dbReference>